<protein>
    <submittedName>
        <fullName evidence="2">Uncharacterized protein</fullName>
    </submittedName>
</protein>
<evidence type="ECO:0000313" key="2">
    <source>
        <dbReference type="EMBL" id="GBP81164.1"/>
    </source>
</evidence>
<sequence length="157" mass="17069">MLRSETSDGRIVTPQPAPPQFFRTCERSSVRSRCPERIPRAAPSALTKLFAFVQIAARDPPALPIESAAPPAIHAPQLIIIYYFRSNRWLPNGVNEGDLQRAGRWPLQGTANPDGPGTTGLGGCSRRYQVSPAHPPSSLTPSSVPRLLVYSRPSSDT</sequence>
<organism evidence="2 3">
    <name type="scientific">Eumeta variegata</name>
    <name type="common">Bagworm moth</name>
    <name type="synonym">Eumeta japonica</name>
    <dbReference type="NCBI Taxonomy" id="151549"/>
    <lineage>
        <taxon>Eukaryota</taxon>
        <taxon>Metazoa</taxon>
        <taxon>Ecdysozoa</taxon>
        <taxon>Arthropoda</taxon>
        <taxon>Hexapoda</taxon>
        <taxon>Insecta</taxon>
        <taxon>Pterygota</taxon>
        <taxon>Neoptera</taxon>
        <taxon>Endopterygota</taxon>
        <taxon>Lepidoptera</taxon>
        <taxon>Glossata</taxon>
        <taxon>Ditrysia</taxon>
        <taxon>Tineoidea</taxon>
        <taxon>Psychidae</taxon>
        <taxon>Oiketicinae</taxon>
        <taxon>Eumeta</taxon>
    </lineage>
</organism>
<reference evidence="2 3" key="1">
    <citation type="journal article" date="2019" name="Commun. Biol.">
        <title>The bagworm genome reveals a unique fibroin gene that provides high tensile strength.</title>
        <authorList>
            <person name="Kono N."/>
            <person name="Nakamura H."/>
            <person name="Ohtoshi R."/>
            <person name="Tomita M."/>
            <person name="Numata K."/>
            <person name="Arakawa K."/>
        </authorList>
    </citation>
    <scope>NUCLEOTIDE SEQUENCE [LARGE SCALE GENOMIC DNA]</scope>
</reference>
<feature type="region of interest" description="Disordered" evidence="1">
    <location>
        <begin position="104"/>
        <end position="157"/>
    </location>
</feature>
<keyword evidence="3" id="KW-1185">Reference proteome</keyword>
<evidence type="ECO:0000313" key="3">
    <source>
        <dbReference type="Proteomes" id="UP000299102"/>
    </source>
</evidence>
<comment type="caution">
    <text evidence="2">The sequence shown here is derived from an EMBL/GenBank/DDBJ whole genome shotgun (WGS) entry which is preliminary data.</text>
</comment>
<gene>
    <name evidence="2" type="ORF">EVAR_25090_1</name>
</gene>
<dbReference type="AlphaFoldDB" id="A0A4C1Z2A4"/>
<dbReference type="Proteomes" id="UP000299102">
    <property type="component" value="Unassembled WGS sequence"/>
</dbReference>
<dbReference type="EMBL" id="BGZK01001498">
    <property type="protein sequence ID" value="GBP81164.1"/>
    <property type="molecule type" value="Genomic_DNA"/>
</dbReference>
<evidence type="ECO:0000256" key="1">
    <source>
        <dbReference type="SAM" id="MobiDB-lite"/>
    </source>
</evidence>
<proteinExistence type="predicted"/>
<accession>A0A4C1Z2A4</accession>
<name>A0A4C1Z2A4_EUMVA</name>